<dbReference type="CDD" id="cd12383">
    <property type="entry name" value="RRM_RBM42"/>
    <property type="match status" value="1"/>
</dbReference>
<gene>
    <name evidence="5" type="ORF">IWQ62_006603</name>
</gene>
<dbReference type="SUPFAM" id="SSF54928">
    <property type="entry name" value="RNA-binding domain, RBD"/>
    <property type="match status" value="1"/>
</dbReference>
<dbReference type="AlphaFoldDB" id="A0A9W8AP05"/>
<feature type="compositionally biased region" description="Low complexity" evidence="3">
    <location>
        <begin position="100"/>
        <end position="116"/>
    </location>
</feature>
<evidence type="ECO:0000256" key="3">
    <source>
        <dbReference type="SAM" id="MobiDB-lite"/>
    </source>
</evidence>
<dbReference type="PROSITE" id="PS50102">
    <property type="entry name" value="RRM"/>
    <property type="match status" value="1"/>
</dbReference>
<keyword evidence="6" id="KW-1185">Reference proteome</keyword>
<protein>
    <recommendedName>
        <fullName evidence="4">RRM domain-containing protein</fullName>
    </recommendedName>
</protein>
<dbReference type="OrthoDB" id="1749473at2759"/>
<dbReference type="Pfam" id="PF00076">
    <property type="entry name" value="RRM_1"/>
    <property type="match status" value="1"/>
</dbReference>
<evidence type="ECO:0000313" key="5">
    <source>
        <dbReference type="EMBL" id="KAJ1950236.1"/>
    </source>
</evidence>
<dbReference type="InterPro" id="IPR035979">
    <property type="entry name" value="RBD_domain_sf"/>
</dbReference>
<proteinExistence type="predicted"/>
<accession>A0A9W8AP05</accession>
<comment type="caution">
    <text evidence="5">The sequence shown here is derived from an EMBL/GenBank/DDBJ whole genome shotgun (WGS) entry which is preliminary data.</text>
</comment>
<organism evidence="5 6">
    <name type="scientific">Dispira parvispora</name>
    <dbReference type="NCBI Taxonomy" id="1520584"/>
    <lineage>
        <taxon>Eukaryota</taxon>
        <taxon>Fungi</taxon>
        <taxon>Fungi incertae sedis</taxon>
        <taxon>Zoopagomycota</taxon>
        <taxon>Kickxellomycotina</taxon>
        <taxon>Dimargaritomycetes</taxon>
        <taxon>Dimargaritales</taxon>
        <taxon>Dimargaritaceae</taxon>
        <taxon>Dispira</taxon>
    </lineage>
</organism>
<feature type="domain" description="RRM" evidence="4">
    <location>
        <begin position="149"/>
        <end position="227"/>
    </location>
</feature>
<dbReference type="PANTHER" id="PTHR47640">
    <property type="entry name" value="TRNA SELENOCYSTEINE 1-ASSOCIATED PROTEIN 1-RELATED-RELATED"/>
    <property type="match status" value="1"/>
</dbReference>
<dbReference type="PANTHER" id="PTHR47640:SF11">
    <property type="entry name" value="RNA-BINDING PROTEIN 42"/>
    <property type="match status" value="1"/>
</dbReference>
<evidence type="ECO:0000259" key="4">
    <source>
        <dbReference type="PROSITE" id="PS50102"/>
    </source>
</evidence>
<evidence type="ECO:0000313" key="6">
    <source>
        <dbReference type="Proteomes" id="UP001150925"/>
    </source>
</evidence>
<feature type="region of interest" description="Disordered" evidence="3">
    <location>
        <begin position="85"/>
        <end position="126"/>
    </location>
</feature>
<evidence type="ECO:0000256" key="2">
    <source>
        <dbReference type="PROSITE-ProRule" id="PRU00176"/>
    </source>
</evidence>
<dbReference type="EMBL" id="JANBPY010003786">
    <property type="protein sequence ID" value="KAJ1950236.1"/>
    <property type="molecule type" value="Genomic_DNA"/>
</dbReference>
<reference evidence="5" key="1">
    <citation type="submission" date="2022-07" db="EMBL/GenBank/DDBJ databases">
        <title>Phylogenomic reconstructions and comparative analyses of Kickxellomycotina fungi.</title>
        <authorList>
            <person name="Reynolds N.K."/>
            <person name="Stajich J.E."/>
            <person name="Barry K."/>
            <person name="Grigoriev I.V."/>
            <person name="Crous P."/>
            <person name="Smith M.E."/>
        </authorList>
    </citation>
    <scope>NUCLEOTIDE SEQUENCE</scope>
    <source>
        <strain evidence="5">RSA 1196</strain>
    </source>
</reference>
<dbReference type="Gene3D" id="3.30.70.330">
    <property type="match status" value="1"/>
</dbReference>
<dbReference type="InterPro" id="IPR000504">
    <property type="entry name" value="RRM_dom"/>
</dbReference>
<keyword evidence="1 2" id="KW-0694">RNA-binding</keyword>
<dbReference type="Proteomes" id="UP001150925">
    <property type="component" value="Unassembled WGS sequence"/>
</dbReference>
<dbReference type="SMART" id="SM00360">
    <property type="entry name" value="RRM"/>
    <property type="match status" value="1"/>
</dbReference>
<sequence length="251" mass="28052">MPPKRTTKPYDRSAPYPYPNYPPETAAYYYPNYTTATGTDLTYQYNFTTPQYSADVQADANYPYLPGGSTATATPALIGPVLPSAAPTVSTSTKDNNDAPLGNTTATGSTTNTAPSQAKSSHKKRKFTRAAGGEVWEDNSLAEWDPNDFRLFAGDLGNEVTDDMLTRTFSTYSSFVKAKVVRDKRTDKSRGYGFISFKDPADFSRAWRDWNGKYVGNRPIKLRKSNWKDRNLDVKRRKEGGIIQLPPRLKR</sequence>
<dbReference type="GO" id="GO:0003729">
    <property type="term" value="F:mRNA binding"/>
    <property type="evidence" value="ECO:0007669"/>
    <property type="project" value="InterPro"/>
</dbReference>
<dbReference type="InterPro" id="IPR034215">
    <property type="entry name" value="RBM42_RRM"/>
</dbReference>
<dbReference type="InterPro" id="IPR050825">
    <property type="entry name" value="RBM42_RBP45_47-like"/>
</dbReference>
<name>A0A9W8AP05_9FUNG</name>
<dbReference type="InterPro" id="IPR012677">
    <property type="entry name" value="Nucleotide-bd_a/b_plait_sf"/>
</dbReference>
<evidence type="ECO:0000256" key="1">
    <source>
        <dbReference type="ARBA" id="ARBA00022884"/>
    </source>
</evidence>